<dbReference type="CDD" id="cd02966">
    <property type="entry name" value="TlpA_like_family"/>
    <property type="match status" value="1"/>
</dbReference>
<name>A0A2T2XJJ6_9FIRM</name>
<proteinExistence type="predicted"/>
<dbReference type="InterPro" id="IPR036249">
    <property type="entry name" value="Thioredoxin-like_sf"/>
</dbReference>
<dbReference type="EMBL" id="PXYW01000007">
    <property type="protein sequence ID" value="PSR34665.1"/>
    <property type="molecule type" value="Genomic_DNA"/>
</dbReference>
<dbReference type="GO" id="GO:0016209">
    <property type="term" value="F:antioxidant activity"/>
    <property type="evidence" value="ECO:0007669"/>
    <property type="project" value="InterPro"/>
</dbReference>
<dbReference type="Pfam" id="PF00578">
    <property type="entry name" value="AhpC-TSA"/>
    <property type="match status" value="1"/>
</dbReference>
<sequence length="193" mass="20599">MSNVRRMAGMLVLVAALIYGGFLVGRAIPHRSAAPHHAALATGSAAAPVGLAPGDVAPNFSLQSTTGQLVTLSSLRGHPVWLNFWATWCPWCKKEIPEIVQVKAQYGSQIDIYGIDEQQSESTVVAYMDAKQMNYPVLLDTTGTVAGNYGVQDFPTSVFITAQGRVAGVYTGAFASRALMDPYLAEILPSSTH</sequence>
<dbReference type="PANTHER" id="PTHR42852:SF18">
    <property type="entry name" value="CHROMOSOME UNDETERMINED SCAFFOLD_47, WHOLE GENOME SHOTGUN SEQUENCE"/>
    <property type="match status" value="1"/>
</dbReference>
<evidence type="ECO:0000313" key="3">
    <source>
        <dbReference type="Proteomes" id="UP000242972"/>
    </source>
</evidence>
<evidence type="ECO:0000259" key="1">
    <source>
        <dbReference type="PROSITE" id="PS51352"/>
    </source>
</evidence>
<dbReference type="InterPro" id="IPR050553">
    <property type="entry name" value="Thioredoxin_ResA/DsbE_sf"/>
</dbReference>
<dbReference type="PANTHER" id="PTHR42852">
    <property type="entry name" value="THIOL:DISULFIDE INTERCHANGE PROTEIN DSBE"/>
    <property type="match status" value="1"/>
</dbReference>
<feature type="domain" description="Thioredoxin" evidence="1">
    <location>
        <begin position="51"/>
        <end position="189"/>
    </location>
</feature>
<reference evidence="2 3" key="1">
    <citation type="journal article" date="2014" name="BMC Genomics">
        <title>Comparison of environmental and isolate Sulfobacillus genomes reveals diverse carbon, sulfur, nitrogen, and hydrogen metabolisms.</title>
        <authorList>
            <person name="Justice N.B."/>
            <person name="Norman A."/>
            <person name="Brown C.T."/>
            <person name="Singh A."/>
            <person name="Thomas B.C."/>
            <person name="Banfield J.F."/>
        </authorList>
    </citation>
    <scope>NUCLEOTIDE SEQUENCE [LARGE SCALE GENOMIC DNA]</scope>
    <source>
        <strain evidence="2">AMDSBA4</strain>
    </source>
</reference>
<dbReference type="AlphaFoldDB" id="A0A2T2XJJ6"/>
<dbReference type="Gene3D" id="3.40.30.10">
    <property type="entry name" value="Glutaredoxin"/>
    <property type="match status" value="1"/>
</dbReference>
<gene>
    <name evidence="2" type="ORF">C7B46_04305</name>
</gene>
<organism evidence="2 3">
    <name type="scientific">Sulfobacillus benefaciens</name>
    <dbReference type="NCBI Taxonomy" id="453960"/>
    <lineage>
        <taxon>Bacteria</taxon>
        <taxon>Bacillati</taxon>
        <taxon>Bacillota</taxon>
        <taxon>Clostridia</taxon>
        <taxon>Eubacteriales</taxon>
        <taxon>Clostridiales Family XVII. Incertae Sedis</taxon>
        <taxon>Sulfobacillus</taxon>
    </lineage>
</organism>
<dbReference type="InterPro" id="IPR000866">
    <property type="entry name" value="AhpC/TSA"/>
</dbReference>
<dbReference type="PROSITE" id="PS51352">
    <property type="entry name" value="THIOREDOXIN_2"/>
    <property type="match status" value="1"/>
</dbReference>
<evidence type="ECO:0000313" key="2">
    <source>
        <dbReference type="EMBL" id="PSR34665.1"/>
    </source>
</evidence>
<dbReference type="SUPFAM" id="SSF52833">
    <property type="entry name" value="Thioredoxin-like"/>
    <property type="match status" value="1"/>
</dbReference>
<dbReference type="InterPro" id="IPR013766">
    <property type="entry name" value="Thioredoxin_domain"/>
</dbReference>
<accession>A0A2T2XJJ6</accession>
<dbReference type="Proteomes" id="UP000242972">
    <property type="component" value="Unassembled WGS sequence"/>
</dbReference>
<protein>
    <submittedName>
        <fullName evidence="2">Redoxin</fullName>
    </submittedName>
</protein>
<dbReference type="GO" id="GO:0016491">
    <property type="term" value="F:oxidoreductase activity"/>
    <property type="evidence" value="ECO:0007669"/>
    <property type="project" value="InterPro"/>
</dbReference>
<comment type="caution">
    <text evidence="2">The sequence shown here is derived from an EMBL/GenBank/DDBJ whole genome shotgun (WGS) entry which is preliminary data.</text>
</comment>